<dbReference type="PANTHER" id="PTHR11496">
    <property type="entry name" value="ALCOHOL DEHYDROGENASE"/>
    <property type="match status" value="1"/>
</dbReference>
<feature type="domain" description="Alcohol dehydrogenase iron-type/glycerol dehydrogenase GldA" evidence="2">
    <location>
        <begin position="7"/>
        <end position="165"/>
    </location>
</feature>
<name>A0ABV5P9A6_STRCM</name>
<evidence type="ECO:0000256" key="1">
    <source>
        <dbReference type="ARBA" id="ARBA00023002"/>
    </source>
</evidence>
<dbReference type="InterPro" id="IPR039697">
    <property type="entry name" value="Alcohol_dehydrogenase_Fe"/>
</dbReference>
<dbReference type="Proteomes" id="UP001589718">
    <property type="component" value="Unassembled WGS sequence"/>
</dbReference>
<dbReference type="PANTHER" id="PTHR11496:SF83">
    <property type="entry name" value="HYDROXYACID-OXOACID TRANSHYDROGENASE, MITOCHONDRIAL"/>
    <property type="match status" value="1"/>
</dbReference>
<reference evidence="3 4" key="1">
    <citation type="submission" date="2024-09" db="EMBL/GenBank/DDBJ databases">
        <authorList>
            <person name="Sun Q."/>
            <person name="Mori K."/>
        </authorList>
    </citation>
    <scope>NUCLEOTIDE SEQUENCE [LARGE SCALE GENOMIC DNA]</scope>
    <source>
        <strain evidence="3 4">JCM 4362</strain>
    </source>
</reference>
<dbReference type="Pfam" id="PF00465">
    <property type="entry name" value="Fe-ADH"/>
    <property type="match status" value="1"/>
</dbReference>
<keyword evidence="1" id="KW-0560">Oxidoreductase</keyword>
<dbReference type="Gene3D" id="3.40.50.1970">
    <property type="match status" value="1"/>
</dbReference>
<evidence type="ECO:0000259" key="2">
    <source>
        <dbReference type="Pfam" id="PF00465"/>
    </source>
</evidence>
<dbReference type="InterPro" id="IPR001670">
    <property type="entry name" value="ADH_Fe/GldA"/>
</dbReference>
<protein>
    <submittedName>
        <fullName evidence="3">Daptide-type RiPP biosynthesis dehydogenase</fullName>
    </submittedName>
</protein>
<dbReference type="NCBIfam" id="NF041822">
    <property type="entry name" value="daptide_DH"/>
    <property type="match status" value="1"/>
</dbReference>
<dbReference type="InterPro" id="IPR049692">
    <property type="entry name" value="Daptide_DH"/>
</dbReference>
<dbReference type="RefSeq" id="WP_345221517.1">
    <property type="nucleotide sequence ID" value="NZ_BAAAXE010000013.1"/>
</dbReference>
<proteinExistence type="predicted"/>
<dbReference type="SUPFAM" id="SSF56796">
    <property type="entry name" value="Dehydroquinate synthase-like"/>
    <property type="match status" value="1"/>
</dbReference>
<gene>
    <name evidence="3" type="primary">mpaC</name>
    <name evidence="3" type="ORF">ACFFTU_07445</name>
</gene>
<organism evidence="3 4">
    <name type="scientific">Streptomyces cremeus</name>
    <dbReference type="NCBI Taxonomy" id="66881"/>
    <lineage>
        <taxon>Bacteria</taxon>
        <taxon>Bacillati</taxon>
        <taxon>Actinomycetota</taxon>
        <taxon>Actinomycetes</taxon>
        <taxon>Kitasatosporales</taxon>
        <taxon>Streptomycetaceae</taxon>
        <taxon>Streptomyces</taxon>
    </lineage>
</organism>
<evidence type="ECO:0000313" key="4">
    <source>
        <dbReference type="Proteomes" id="UP001589718"/>
    </source>
</evidence>
<sequence length="403" mass="42329">MPAALDAYDQIPGLLRDLRPTGVTVLADPAVAEHTVTEQVRDRLTRAGFAPTPASTPADGTLPAIEAFAAGLGDGELVVGIGGGSTLDFAKLATAISRSPETVRYLTAGQRSGLVVLPAALGEYANLLAVPTTLGTGTEAGPVACYPYDGVKRIAMGEVLRPRAALRVAGATETLPGRLVLDGVLEAIFRTVIPYTSDSVDLPRQDAAVEELAGALLLAGDEIARSLAAGEPAPEAERLRVARLSAESQLGAINVGRSPYAVKCWALANELSTALGLAKMRAVAALWPLVWRRALAGDTRFGSAARIQRLWGRLRLHAPWLAPHPYDGLEQLMLRWRIEHTVRLPRELLHTVALRSVRFWGAGLPTLAGLSADDIAALLDEATEPAAAHAADSHALLPAGPSA</sequence>
<keyword evidence="4" id="KW-1185">Reference proteome</keyword>
<accession>A0ABV5P9A6</accession>
<dbReference type="EMBL" id="JBHMCR010000004">
    <property type="protein sequence ID" value="MFB9519775.1"/>
    <property type="molecule type" value="Genomic_DNA"/>
</dbReference>
<comment type="caution">
    <text evidence="3">The sequence shown here is derived from an EMBL/GenBank/DDBJ whole genome shotgun (WGS) entry which is preliminary data.</text>
</comment>
<evidence type="ECO:0000313" key="3">
    <source>
        <dbReference type="EMBL" id="MFB9519775.1"/>
    </source>
</evidence>